<dbReference type="PANTHER" id="PTHR40078:SF1">
    <property type="entry name" value="INTEGRAL MEMBRANE PROTEIN"/>
    <property type="match status" value="1"/>
</dbReference>
<organism evidence="1 2">
    <name type="scientific">Gottschalkia acidurici (strain ATCC 7906 / DSM 604 / BCRC 14475 / CIP 104303 / KCTC 5404 / NCIMB 10678 / 9a)</name>
    <name type="common">Clostridium acidurici</name>
    <dbReference type="NCBI Taxonomy" id="1128398"/>
    <lineage>
        <taxon>Bacteria</taxon>
        <taxon>Bacillati</taxon>
        <taxon>Bacillota</taxon>
        <taxon>Tissierellia</taxon>
        <taxon>Tissierellales</taxon>
        <taxon>Gottschalkiaceae</taxon>
        <taxon>Gottschalkia</taxon>
    </lineage>
</organism>
<proteinExistence type="predicted"/>
<reference evidence="1 2" key="1">
    <citation type="journal article" date="2012" name="PLoS ONE">
        <title>The purine-utilizing bacterium Clostridium acidurici 9a: a genome-guided metabolic reconsideration.</title>
        <authorList>
            <person name="Hartwich K."/>
            <person name="Poehlein A."/>
            <person name="Daniel R."/>
        </authorList>
    </citation>
    <scope>NUCLEOTIDE SEQUENCE [LARGE SCALE GENOMIC DNA]</scope>
    <source>
        <strain evidence="2">ATCC 7906 / DSM 604 / BCRC 14475 / CIP 104303 / KCTC 5404 / NCIMB 10678 / 9a</strain>
    </source>
</reference>
<dbReference type="KEGG" id="cad:Curi_c26580"/>
<accession>K0B0V4</accession>
<evidence type="ECO:0000313" key="2">
    <source>
        <dbReference type="Proteomes" id="UP000006094"/>
    </source>
</evidence>
<dbReference type="eggNOG" id="COG2364">
    <property type="taxonomic scope" value="Bacteria"/>
</dbReference>
<dbReference type="STRING" id="1128398.Curi_c26580"/>
<protein>
    <submittedName>
        <fullName evidence="1">Uncharacterized protein</fullName>
    </submittedName>
</protein>
<dbReference type="InterPro" id="IPR038750">
    <property type="entry name" value="YczE/YyaS-like"/>
</dbReference>
<name>K0B0V4_GOTA9</name>
<dbReference type="AlphaFoldDB" id="K0B0V4"/>
<keyword evidence="2" id="KW-1185">Reference proteome</keyword>
<dbReference type="PANTHER" id="PTHR40078">
    <property type="entry name" value="INTEGRAL MEMBRANE PROTEIN-RELATED"/>
    <property type="match status" value="1"/>
</dbReference>
<dbReference type="EMBL" id="CP003326">
    <property type="protein sequence ID" value="AFS79653.1"/>
    <property type="molecule type" value="Genomic_DNA"/>
</dbReference>
<dbReference type="Pfam" id="PF19700">
    <property type="entry name" value="DUF6198"/>
    <property type="match status" value="1"/>
</dbReference>
<gene>
    <name evidence="1" type="ordered locus">Curi_c26580</name>
</gene>
<dbReference type="PATRIC" id="fig|1128398.3.peg.2737"/>
<sequence length="235" mass="26332">MIRKTLKMEESDEKMIKRYMYLFSGLFLCALGMVMTINAELGYAPWDVFHKGLSNIFHTTIGTSNIITGIVILLVQVIFGEKPGIGTLCNMILIGVFMNIIMSSGLIPVFNSFTPSLIMMIIGMIILGIGTYFYIASQLGAGPRDSLMIMFIKKTNKSVRFVKNSMEITILIIGYLLGGPVGIGTLIMSVGMGYILQFIFKIFKFDTREVRHRLIDEDIRALKNIVFNSRKKANS</sequence>
<dbReference type="Proteomes" id="UP000006094">
    <property type="component" value="Chromosome"/>
</dbReference>
<dbReference type="HOGENOM" id="CLU_083843_0_1_9"/>
<evidence type="ECO:0000313" key="1">
    <source>
        <dbReference type="EMBL" id="AFS79653.1"/>
    </source>
</evidence>